<proteinExistence type="predicted"/>
<keyword evidence="2" id="KW-1185">Reference proteome</keyword>
<organism evidence="1 2">
    <name type="scientific">Antarcticirhabdus aurantiaca</name>
    <dbReference type="NCBI Taxonomy" id="2606717"/>
    <lineage>
        <taxon>Bacteria</taxon>
        <taxon>Pseudomonadati</taxon>
        <taxon>Pseudomonadota</taxon>
        <taxon>Alphaproteobacteria</taxon>
        <taxon>Hyphomicrobiales</taxon>
        <taxon>Aurantimonadaceae</taxon>
        <taxon>Antarcticirhabdus</taxon>
    </lineage>
</organism>
<name>A0ACD4NHR9_9HYPH</name>
<dbReference type="Proteomes" id="UP001163223">
    <property type="component" value="Chromosome"/>
</dbReference>
<evidence type="ECO:0000313" key="1">
    <source>
        <dbReference type="EMBL" id="WAJ26342.1"/>
    </source>
</evidence>
<accession>A0ACD4NHR9</accession>
<dbReference type="EMBL" id="CP113520">
    <property type="protein sequence ID" value="WAJ26342.1"/>
    <property type="molecule type" value="Genomic_DNA"/>
</dbReference>
<reference evidence="1" key="1">
    <citation type="submission" date="2022-11" db="EMBL/GenBank/DDBJ databases">
        <title>beta-Carotene-producing bacterium, Jeongeuplla avenae sp. nov., alleviates the salt stress of Arabidopsis seedlings.</title>
        <authorList>
            <person name="Jiang L."/>
            <person name="Lee J."/>
        </authorList>
    </citation>
    <scope>NUCLEOTIDE SEQUENCE</scope>
    <source>
        <strain evidence="1">DY_R2A_6</strain>
    </source>
</reference>
<gene>
    <name evidence="1" type="ORF">OXU80_15730</name>
</gene>
<evidence type="ECO:0000313" key="2">
    <source>
        <dbReference type="Proteomes" id="UP001163223"/>
    </source>
</evidence>
<protein>
    <submittedName>
        <fullName evidence="1">Adenosylcobinamide-GDP ribazoletransferase</fullName>
    </submittedName>
</protein>
<sequence>MPPLRMLLADVALCTGFFTRLPVPHPASARASFSGCFWAVPISGLAVALIGALVFALADLAGLSGSAAGLLAVAATMLATGCFHEDGLSDVADGFGGGATVERKLEIMHDSRLGTFGTAALVVSIGLRWSALAAFADPLPALAALVAAHTASRGVLPAFLRLVPPARQAGLSASVGAMAGASALVALGLGALGLLLLGPLGALIGALLCALAFAAMRALTLRQIGGQTGDVCGALQQLCEAAILLLASVLLA</sequence>